<keyword evidence="3" id="KW-1185">Reference proteome</keyword>
<dbReference type="RefSeq" id="XP_033602841.1">
    <property type="nucleotide sequence ID" value="XM_033743578.1"/>
</dbReference>
<dbReference type="EMBL" id="ML996568">
    <property type="protein sequence ID" value="KAF2760390.1"/>
    <property type="molecule type" value="Genomic_DNA"/>
</dbReference>
<protein>
    <recommendedName>
        <fullName evidence="4">Modin</fullName>
    </recommendedName>
</protein>
<keyword evidence="1" id="KW-0472">Membrane</keyword>
<name>A0A6A6WEH1_9PEZI</name>
<keyword evidence="1" id="KW-0812">Transmembrane</keyword>
<proteinExistence type="predicted"/>
<sequence>MASEAPDNTSNIIAIVSLIISIIAFVVAIAQALQQYLASAEGYRKCAKPVMGHWAHSTRRRFRLNEVRFEVLFETPVLFVGTPENKRGPVPGRGITNIDGSDESYVASNTIDESAQEVEDREAANTTNRFRRVHTIDDERATWVSLLTMLQRAERAGRAWDAKHAMTPKGIKYGAPDYSMVVQMQKRKRSWDYMPDSVLKPYAQTTMSHLAELAVMLGMRWRTFDPDTDNLRAEGNGMILTSSQYVGLGLGVSFSVFSMTEFGERRTMPAVNVRKLVFGCVETMYDDLALNFGGDQEIRRTLQLVGCKQDTIEKWFKRRDHVRSVSFELVAMLSTNIRIRGSSFRRLPNPTKDPWNDAFSALTIVTEIIAQIRKLATFPHVSSQVQSIIEAWEDLTDVWRTKDDEIDIDLLEKVHDAIDNIDEWLLAQPKATVISVAGSHVTTVLAQLDDLESFLSSRDCDTEQELFEHYFNEIRPLVAAANSGTGTTSGSYYSPASAHSISLEKKRLREDVWVALMWRMGLWGLLHDYEDGDLNVLPGRLMNTRLPVYIL</sequence>
<dbReference type="Proteomes" id="UP000799437">
    <property type="component" value="Unassembled WGS sequence"/>
</dbReference>
<dbReference type="OrthoDB" id="5227693at2759"/>
<reference evidence="2" key="1">
    <citation type="journal article" date="2020" name="Stud. Mycol.">
        <title>101 Dothideomycetes genomes: a test case for predicting lifestyles and emergence of pathogens.</title>
        <authorList>
            <person name="Haridas S."/>
            <person name="Albert R."/>
            <person name="Binder M."/>
            <person name="Bloem J."/>
            <person name="Labutti K."/>
            <person name="Salamov A."/>
            <person name="Andreopoulos B."/>
            <person name="Baker S."/>
            <person name="Barry K."/>
            <person name="Bills G."/>
            <person name="Bluhm B."/>
            <person name="Cannon C."/>
            <person name="Castanera R."/>
            <person name="Culley D."/>
            <person name="Daum C."/>
            <person name="Ezra D."/>
            <person name="Gonzalez J."/>
            <person name="Henrissat B."/>
            <person name="Kuo A."/>
            <person name="Liang C."/>
            <person name="Lipzen A."/>
            <person name="Lutzoni F."/>
            <person name="Magnuson J."/>
            <person name="Mondo S."/>
            <person name="Nolan M."/>
            <person name="Ohm R."/>
            <person name="Pangilinan J."/>
            <person name="Park H.-J."/>
            <person name="Ramirez L."/>
            <person name="Alfaro M."/>
            <person name="Sun H."/>
            <person name="Tritt A."/>
            <person name="Yoshinaga Y."/>
            <person name="Zwiers L.-H."/>
            <person name="Turgeon B."/>
            <person name="Goodwin S."/>
            <person name="Spatafora J."/>
            <person name="Crous P."/>
            <person name="Grigoriev I."/>
        </authorList>
    </citation>
    <scope>NUCLEOTIDE SEQUENCE</scope>
    <source>
        <strain evidence="2">CBS 121739</strain>
    </source>
</reference>
<evidence type="ECO:0000313" key="2">
    <source>
        <dbReference type="EMBL" id="KAF2760390.1"/>
    </source>
</evidence>
<feature type="transmembrane region" description="Helical" evidence="1">
    <location>
        <begin position="12"/>
        <end position="33"/>
    </location>
</feature>
<evidence type="ECO:0000313" key="3">
    <source>
        <dbReference type="Proteomes" id="UP000799437"/>
    </source>
</evidence>
<gene>
    <name evidence="2" type="ORF">EJ05DRAFT_474275</name>
</gene>
<accession>A0A6A6WEH1</accession>
<organism evidence="2 3">
    <name type="scientific">Pseudovirgaria hyperparasitica</name>
    <dbReference type="NCBI Taxonomy" id="470096"/>
    <lineage>
        <taxon>Eukaryota</taxon>
        <taxon>Fungi</taxon>
        <taxon>Dikarya</taxon>
        <taxon>Ascomycota</taxon>
        <taxon>Pezizomycotina</taxon>
        <taxon>Dothideomycetes</taxon>
        <taxon>Dothideomycetes incertae sedis</taxon>
        <taxon>Acrospermales</taxon>
        <taxon>Acrospermaceae</taxon>
        <taxon>Pseudovirgaria</taxon>
    </lineage>
</organism>
<keyword evidence="1" id="KW-1133">Transmembrane helix</keyword>
<dbReference type="GeneID" id="54484632"/>
<dbReference type="AlphaFoldDB" id="A0A6A6WEH1"/>
<evidence type="ECO:0000256" key="1">
    <source>
        <dbReference type="SAM" id="Phobius"/>
    </source>
</evidence>
<evidence type="ECO:0008006" key="4">
    <source>
        <dbReference type="Google" id="ProtNLM"/>
    </source>
</evidence>